<dbReference type="Gene3D" id="3.30.160.20">
    <property type="match status" value="1"/>
</dbReference>
<reference evidence="4 5" key="1">
    <citation type="submission" date="2016-06" db="EMBL/GenBank/DDBJ databases">
        <title>Comparative genomics of the ectomycorrhizal sister species Rhizopogon vinicolor and Rhizopogon vesiculosus (Basidiomycota: Boletales) reveals a divergence of the mating type B locus.</title>
        <authorList>
            <consortium name="DOE Joint Genome Institute"/>
            <person name="Mujic A.B."/>
            <person name="Kuo A."/>
            <person name="Tritt A."/>
            <person name="Lipzen A."/>
            <person name="Chen C."/>
            <person name="Johnson J."/>
            <person name="Sharma A."/>
            <person name="Barry K."/>
            <person name="Grigoriev I.V."/>
            <person name="Spatafora J.W."/>
        </authorList>
    </citation>
    <scope>NUCLEOTIDE SEQUENCE [LARGE SCALE GENOMIC DNA]</scope>
    <source>
        <strain evidence="4 5">AM-OR11-026</strain>
    </source>
</reference>
<feature type="region of interest" description="Disordered" evidence="2">
    <location>
        <begin position="55"/>
        <end position="84"/>
    </location>
</feature>
<dbReference type="InParanoid" id="A0A1B7MWY6"/>
<dbReference type="InterPro" id="IPR014720">
    <property type="entry name" value="dsRBD_dom"/>
</dbReference>
<feature type="compositionally biased region" description="Basic and acidic residues" evidence="2">
    <location>
        <begin position="67"/>
        <end position="84"/>
    </location>
</feature>
<evidence type="ECO:0000259" key="3">
    <source>
        <dbReference type="PROSITE" id="PS50137"/>
    </source>
</evidence>
<dbReference type="OrthoDB" id="112668at2759"/>
<proteinExistence type="predicted"/>
<gene>
    <name evidence="4" type="ORF">K503DRAFT_857552</name>
</gene>
<organism evidence="4 5">
    <name type="scientific">Rhizopogon vinicolor AM-OR11-026</name>
    <dbReference type="NCBI Taxonomy" id="1314800"/>
    <lineage>
        <taxon>Eukaryota</taxon>
        <taxon>Fungi</taxon>
        <taxon>Dikarya</taxon>
        <taxon>Basidiomycota</taxon>
        <taxon>Agaricomycotina</taxon>
        <taxon>Agaricomycetes</taxon>
        <taxon>Agaricomycetidae</taxon>
        <taxon>Boletales</taxon>
        <taxon>Suillineae</taxon>
        <taxon>Rhizopogonaceae</taxon>
        <taxon>Rhizopogon</taxon>
    </lineage>
</organism>
<dbReference type="GO" id="GO:0003723">
    <property type="term" value="F:RNA binding"/>
    <property type="evidence" value="ECO:0007669"/>
    <property type="project" value="UniProtKB-UniRule"/>
</dbReference>
<feature type="domain" description="DRBM" evidence="3">
    <location>
        <begin position="6"/>
        <end position="78"/>
    </location>
</feature>
<evidence type="ECO:0000313" key="4">
    <source>
        <dbReference type="EMBL" id="OAX37115.1"/>
    </source>
</evidence>
<dbReference type="PROSITE" id="PS50137">
    <property type="entry name" value="DS_RBD"/>
    <property type="match status" value="1"/>
</dbReference>
<accession>A0A1B7MWY6</accession>
<sequence>MSQHTHPRTALNNALQSMYGGAVGNHVRWETQQTGTPHSQIWHTKIYIDDMNYGHGSATTKGASQEEAARQAYDKLRREGWSRS</sequence>
<evidence type="ECO:0000256" key="2">
    <source>
        <dbReference type="SAM" id="MobiDB-lite"/>
    </source>
</evidence>
<keyword evidence="5" id="KW-1185">Reference proteome</keyword>
<name>A0A1B7MWY6_9AGAM</name>
<keyword evidence="1" id="KW-0694">RNA-binding</keyword>
<evidence type="ECO:0000313" key="5">
    <source>
        <dbReference type="Proteomes" id="UP000092154"/>
    </source>
</evidence>
<protein>
    <recommendedName>
        <fullName evidence="3">DRBM domain-containing protein</fullName>
    </recommendedName>
</protein>
<evidence type="ECO:0000256" key="1">
    <source>
        <dbReference type="PROSITE-ProRule" id="PRU00266"/>
    </source>
</evidence>
<dbReference type="Pfam" id="PF00035">
    <property type="entry name" value="dsrm"/>
    <property type="match status" value="1"/>
</dbReference>
<dbReference type="EMBL" id="KV448371">
    <property type="protein sequence ID" value="OAX37115.1"/>
    <property type="molecule type" value="Genomic_DNA"/>
</dbReference>
<dbReference type="SUPFAM" id="SSF54768">
    <property type="entry name" value="dsRNA-binding domain-like"/>
    <property type="match status" value="1"/>
</dbReference>
<dbReference type="AlphaFoldDB" id="A0A1B7MWY6"/>
<dbReference type="Proteomes" id="UP000092154">
    <property type="component" value="Unassembled WGS sequence"/>
</dbReference>